<dbReference type="SUPFAM" id="SSF55073">
    <property type="entry name" value="Nucleotide cyclase"/>
    <property type="match status" value="1"/>
</dbReference>
<protein>
    <recommendedName>
        <fullName evidence="2">diguanylate cyclase</fullName>
        <ecNumber evidence="2">2.7.7.65</ecNumber>
    </recommendedName>
</protein>
<accession>A0A2A4MQ73</accession>
<sequence length="403" mass="45588">MILELLENNNQGIMTNTIKLESAKISKFTATFLDKEVELKFLNDFKSDSSGMNATVCIIGSVVYLLSLISNYFNVDNTTVLITLFYIKFIASLCLFLVGLMVKQKGKRLSTDFWVVFGCLGLVFANTYTVFVRIENSQTVLLLSASFIFIFYNMLYIRARYLFILGILSAILVANAARLTQQNSEFITSIITLVILANVFGALGALTVRHNRRRIFFQRLLLSQEIKHGKILEKELLLLATTDSLTGANNRRRFFDLANTESQRVKRIDGKICIAMLDLDHFKSVNDNYGHHIGDTVLIEFSEKCLFILREVDLFARFGGEEFAVLLSEGDLESAYKVMERLRTSIAELRFTAKHEEFGVTTSIGLINYNPKQESIDAALSRADAALYEAKHSGRNRTVVQNH</sequence>
<feature type="transmembrane region" description="Helical" evidence="4">
    <location>
        <begin position="54"/>
        <end position="73"/>
    </location>
</feature>
<evidence type="ECO:0000256" key="4">
    <source>
        <dbReference type="SAM" id="Phobius"/>
    </source>
</evidence>
<feature type="transmembrane region" description="Helical" evidence="4">
    <location>
        <begin position="137"/>
        <end position="155"/>
    </location>
</feature>
<dbReference type="EMBL" id="NVQR01000046">
    <property type="protein sequence ID" value="PCH62063.1"/>
    <property type="molecule type" value="Genomic_DNA"/>
</dbReference>
<evidence type="ECO:0000313" key="7">
    <source>
        <dbReference type="Proteomes" id="UP000218172"/>
    </source>
</evidence>
<dbReference type="Pfam" id="PF00990">
    <property type="entry name" value="GGDEF"/>
    <property type="match status" value="1"/>
</dbReference>
<feature type="transmembrane region" description="Helical" evidence="4">
    <location>
        <begin position="79"/>
        <end position="101"/>
    </location>
</feature>
<gene>
    <name evidence="6" type="ORF">COC19_03430</name>
</gene>
<dbReference type="EC" id="2.7.7.65" evidence="2"/>
<dbReference type="Gene3D" id="3.30.70.270">
    <property type="match status" value="1"/>
</dbReference>
<dbReference type="Proteomes" id="UP000218172">
    <property type="component" value="Unassembled WGS sequence"/>
</dbReference>
<comment type="cofactor">
    <cofactor evidence="1">
        <name>Mg(2+)</name>
        <dbReference type="ChEBI" id="CHEBI:18420"/>
    </cofactor>
</comment>
<dbReference type="CDD" id="cd01949">
    <property type="entry name" value="GGDEF"/>
    <property type="match status" value="1"/>
</dbReference>
<keyword evidence="4" id="KW-0472">Membrane</keyword>
<dbReference type="InterPro" id="IPR029787">
    <property type="entry name" value="Nucleotide_cyclase"/>
</dbReference>
<dbReference type="InterPro" id="IPR000160">
    <property type="entry name" value="GGDEF_dom"/>
</dbReference>
<dbReference type="NCBIfam" id="TIGR00254">
    <property type="entry name" value="GGDEF"/>
    <property type="match status" value="1"/>
</dbReference>
<dbReference type="GO" id="GO:0052621">
    <property type="term" value="F:diguanylate cyclase activity"/>
    <property type="evidence" value="ECO:0007669"/>
    <property type="project" value="UniProtKB-EC"/>
</dbReference>
<comment type="caution">
    <text evidence="6">The sequence shown here is derived from an EMBL/GenBank/DDBJ whole genome shotgun (WGS) entry which is preliminary data.</text>
</comment>
<feature type="transmembrane region" description="Helical" evidence="4">
    <location>
        <begin position="113"/>
        <end position="131"/>
    </location>
</feature>
<name>A0A2A4MQ73_9GAMM</name>
<feature type="transmembrane region" description="Helical" evidence="4">
    <location>
        <begin position="162"/>
        <end position="180"/>
    </location>
</feature>
<evidence type="ECO:0000259" key="5">
    <source>
        <dbReference type="PROSITE" id="PS50887"/>
    </source>
</evidence>
<proteinExistence type="predicted"/>
<organism evidence="6 7">
    <name type="scientific">SAR86 cluster bacterium</name>
    <dbReference type="NCBI Taxonomy" id="2030880"/>
    <lineage>
        <taxon>Bacteria</taxon>
        <taxon>Pseudomonadati</taxon>
        <taxon>Pseudomonadota</taxon>
        <taxon>Gammaproteobacteria</taxon>
        <taxon>SAR86 cluster</taxon>
    </lineage>
</organism>
<comment type="catalytic activity">
    <reaction evidence="3">
        <text>2 GTP = 3',3'-c-di-GMP + 2 diphosphate</text>
        <dbReference type="Rhea" id="RHEA:24898"/>
        <dbReference type="ChEBI" id="CHEBI:33019"/>
        <dbReference type="ChEBI" id="CHEBI:37565"/>
        <dbReference type="ChEBI" id="CHEBI:58805"/>
        <dbReference type="EC" id="2.7.7.65"/>
    </reaction>
</comment>
<dbReference type="InterPro" id="IPR050469">
    <property type="entry name" value="Diguanylate_Cyclase"/>
</dbReference>
<dbReference type="GO" id="GO:0005886">
    <property type="term" value="C:plasma membrane"/>
    <property type="evidence" value="ECO:0007669"/>
    <property type="project" value="TreeGrafter"/>
</dbReference>
<evidence type="ECO:0000256" key="3">
    <source>
        <dbReference type="ARBA" id="ARBA00034247"/>
    </source>
</evidence>
<dbReference type="SMART" id="SM00267">
    <property type="entry name" value="GGDEF"/>
    <property type="match status" value="1"/>
</dbReference>
<dbReference type="FunFam" id="3.30.70.270:FF:000001">
    <property type="entry name" value="Diguanylate cyclase domain protein"/>
    <property type="match status" value="1"/>
</dbReference>
<feature type="domain" description="GGDEF" evidence="5">
    <location>
        <begin position="270"/>
        <end position="403"/>
    </location>
</feature>
<evidence type="ECO:0000313" key="6">
    <source>
        <dbReference type="EMBL" id="PCH62063.1"/>
    </source>
</evidence>
<dbReference type="PANTHER" id="PTHR45138">
    <property type="entry name" value="REGULATORY COMPONENTS OF SENSORY TRANSDUCTION SYSTEM"/>
    <property type="match status" value="1"/>
</dbReference>
<dbReference type="PANTHER" id="PTHR45138:SF9">
    <property type="entry name" value="DIGUANYLATE CYCLASE DGCM-RELATED"/>
    <property type="match status" value="1"/>
</dbReference>
<dbReference type="GO" id="GO:0043709">
    <property type="term" value="P:cell adhesion involved in single-species biofilm formation"/>
    <property type="evidence" value="ECO:0007669"/>
    <property type="project" value="TreeGrafter"/>
</dbReference>
<keyword evidence="4" id="KW-1133">Transmembrane helix</keyword>
<evidence type="ECO:0000256" key="2">
    <source>
        <dbReference type="ARBA" id="ARBA00012528"/>
    </source>
</evidence>
<dbReference type="AlphaFoldDB" id="A0A2A4MQ73"/>
<reference evidence="7" key="1">
    <citation type="submission" date="2017-08" db="EMBL/GenBank/DDBJ databases">
        <title>A dynamic microbial community with high functional redundancy inhabits the cold, oxic subseafloor aquifer.</title>
        <authorList>
            <person name="Tully B.J."/>
            <person name="Wheat C.G."/>
            <person name="Glazer B.T."/>
            <person name="Huber J.A."/>
        </authorList>
    </citation>
    <scope>NUCLEOTIDE SEQUENCE [LARGE SCALE GENOMIC DNA]</scope>
</reference>
<dbReference type="PROSITE" id="PS50887">
    <property type="entry name" value="GGDEF"/>
    <property type="match status" value="1"/>
</dbReference>
<keyword evidence="4" id="KW-0812">Transmembrane</keyword>
<feature type="transmembrane region" description="Helical" evidence="4">
    <location>
        <begin position="186"/>
        <end position="208"/>
    </location>
</feature>
<evidence type="ECO:0000256" key="1">
    <source>
        <dbReference type="ARBA" id="ARBA00001946"/>
    </source>
</evidence>
<dbReference type="GO" id="GO:1902201">
    <property type="term" value="P:negative regulation of bacterial-type flagellum-dependent cell motility"/>
    <property type="evidence" value="ECO:0007669"/>
    <property type="project" value="TreeGrafter"/>
</dbReference>
<dbReference type="InterPro" id="IPR043128">
    <property type="entry name" value="Rev_trsase/Diguanyl_cyclase"/>
</dbReference>